<dbReference type="EMBL" id="UZAJ01004957">
    <property type="protein sequence ID" value="VDO43826.1"/>
    <property type="molecule type" value="Genomic_DNA"/>
</dbReference>
<dbReference type="PANTHER" id="PTHR24248:SF163">
    <property type="entry name" value="HISTAMINE H2 RECEPTOR-LIKE"/>
    <property type="match status" value="1"/>
</dbReference>
<name>A0A183HDS9_9BILA</name>
<evidence type="ECO:0000256" key="4">
    <source>
        <dbReference type="ARBA" id="ARBA00022989"/>
    </source>
</evidence>
<keyword evidence="7 9" id="KW-0675">Receptor</keyword>
<evidence type="ECO:0000259" key="12">
    <source>
        <dbReference type="PROSITE" id="PS50262"/>
    </source>
</evidence>
<keyword evidence="4 11" id="KW-1133">Transmembrane helix</keyword>
<dbReference type="GO" id="GO:0005886">
    <property type="term" value="C:plasma membrane"/>
    <property type="evidence" value="ECO:0007669"/>
    <property type="project" value="UniProtKB-SubCell"/>
</dbReference>
<evidence type="ECO:0000313" key="15">
    <source>
        <dbReference type="WBParaSite" id="OFLC_0000564001-mRNA-1"/>
    </source>
</evidence>
<keyword evidence="3 9" id="KW-0812">Transmembrane</keyword>
<evidence type="ECO:0000256" key="2">
    <source>
        <dbReference type="ARBA" id="ARBA00022475"/>
    </source>
</evidence>
<dbReference type="AlphaFoldDB" id="A0A183HDS9"/>
<reference evidence="15" key="1">
    <citation type="submission" date="2016-06" db="UniProtKB">
        <authorList>
            <consortium name="WormBaseParasite"/>
        </authorList>
    </citation>
    <scope>IDENTIFICATION</scope>
</reference>
<keyword evidence="14" id="KW-1185">Reference proteome</keyword>
<dbReference type="WBParaSite" id="OFLC_0000564001-mRNA-1">
    <property type="protein sequence ID" value="OFLC_0000564001-mRNA-1"/>
    <property type="gene ID" value="OFLC_0000564001"/>
</dbReference>
<feature type="compositionally biased region" description="Basic and acidic residues" evidence="10">
    <location>
        <begin position="156"/>
        <end position="168"/>
    </location>
</feature>
<evidence type="ECO:0000256" key="1">
    <source>
        <dbReference type="ARBA" id="ARBA00004651"/>
    </source>
</evidence>
<dbReference type="Gene3D" id="1.20.1070.10">
    <property type="entry name" value="Rhodopsin 7-helix transmembrane proteins"/>
    <property type="match status" value="2"/>
</dbReference>
<dbReference type="PRINTS" id="PR00237">
    <property type="entry name" value="GPCRRHODOPSN"/>
</dbReference>
<evidence type="ECO:0000313" key="13">
    <source>
        <dbReference type="EMBL" id="VDO43826.1"/>
    </source>
</evidence>
<dbReference type="STRING" id="387005.A0A183HDS9"/>
<feature type="region of interest" description="Disordered" evidence="10">
    <location>
        <begin position="156"/>
        <end position="184"/>
    </location>
</feature>
<evidence type="ECO:0000256" key="8">
    <source>
        <dbReference type="ARBA" id="ARBA00023224"/>
    </source>
</evidence>
<accession>A0A183HDS9</accession>
<keyword evidence="8 9" id="KW-0807">Transducer</keyword>
<dbReference type="GO" id="GO:0071880">
    <property type="term" value="P:adenylate cyclase-activating adrenergic receptor signaling pathway"/>
    <property type="evidence" value="ECO:0007669"/>
    <property type="project" value="TreeGrafter"/>
</dbReference>
<dbReference type="SUPFAM" id="SSF81321">
    <property type="entry name" value="Family A G protein-coupled receptor-like"/>
    <property type="match status" value="1"/>
</dbReference>
<dbReference type="PROSITE" id="PS00237">
    <property type="entry name" value="G_PROTEIN_RECEP_F1_1"/>
    <property type="match status" value="1"/>
</dbReference>
<keyword evidence="2" id="KW-1003">Cell membrane</keyword>
<evidence type="ECO:0000256" key="9">
    <source>
        <dbReference type="RuleBase" id="RU000688"/>
    </source>
</evidence>
<reference evidence="13 14" key="2">
    <citation type="submission" date="2018-11" db="EMBL/GenBank/DDBJ databases">
        <authorList>
            <consortium name="Pathogen Informatics"/>
        </authorList>
    </citation>
    <scope>NUCLEOTIDE SEQUENCE [LARGE SCALE GENOMIC DNA]</scope>
</reference>
<evidence type="ECO:0000256" key="3">
    <source>
        <dbReference type="ARBA" id="ARBA00022692"/>
    </source>
</evidence>
<feature type="domain" description="G-protein coupled receptors family 1 profile" evidence="12">
    <location>
        <begin position="1"/>
        <end position="246"/>
    </location>
</feature>
<organism evidence="15">
    <name type="scientific">Onchocerca flexuosa</name>
    <dbReference type="NCBI Taxonomy" id="387005"/>
    <lineage>
        <taxon>Eukaryota</taxon>
        <taxon>Metazoa</taxon>
        <taxon>Ecdysozoa</taxon>
        <taxon>Nematoda</taxon>
        <taxon>Chromadorea</taxon>
        <taxon>Rhabditida</taxon>
        <taxon>Spirurina</taxon>
        <taxon>Spiruromorpha</taxon>
        <taxon>Filarioidea</taxon>
        <taxon>Onchocercidae</taxon>
        <taxon>Onchocerca</taxon>
    </lineage>
</organism>
<feature type="compositionally biased region" description="Polar residues" evidence="10">
    <location>
        <begin position="169"/>
        <end position="179"/>
    </location>
</feature>
<evidence type="ECO:0000256" key="7">
    <source>
        <dbReference type="ARBA" id="ARBA00023170"/>
    </source>
</evidence>
<dbReference type="PROSITE" id="PS50262">
    <property type="entry name" value="G_PROTEIN_RECEP_F1_2"/>
    <property type="match status" value="1"/>
</dbReference>
<comment type="similarity">
    <text evidence="9">Belongs to the G-protein coupled receptor 1 family.</text>
</comment>
<gene>
    <name evidence="13" type="ORF">OFLC_LOCUS5641</name>
</gene>
<dbReference type="InterPro" id="IPR000276">
    <property type="entry name" value="GPCR_Rhodpsn"/>
</dbReference>
<dbReference type="Proteomes" id="UP000267606">
    <property type="component" value="Unassembled WGS sequence"/>
</dbReference>
<evidence type="ECO:0000256" key="10">
    <source>
        <dbReference type="SAM" id="MobiDB-lite"/>
    </source>
</evidence>
<evidence type="ECO:0000256" key="11">
    <source>
        <dbReference type="SAM" id="Phobius"/>
    </source>
</evidence>
<dbReference type="InterPro" id="IPR017452">
    <property type="entry name" value="GPCR_Rhodpsn_7TM"/>
</dbReference>
<feature type="transmembrane region" description="Helical" evidence="11">
    <location>
        <begin position="81"/>
        <end position="101"/>
    </location>
</feature>
<keyword evidence="6 11" id="KW-0472">Membrane</keyword>
<proteinExistence type="inferred from homology"/>
<keyword evidence="5 9" id="KW-0297">G-protein coupled receptor</keyword>
<feature type="transmembrane region" description="Helical" evidence="11">
    <location>
        <begin position="40"/>
        <end position="60"/>
    </location>
</feature>
<comment type="subcellular location">
    <subcellularLocation>
        <location evidence="1">Cell membrane</location>
        <topology evidence="1">Multi-pass membrane protein</topology>
    </subcellularLocation>
</comment>
<dbReference type="Pfam" id="PF00001">
    <property type="entry name" value="7tm_1"/>
    <property type="match status" value="1"/>
</dbReference>
<evidence type="ECO:0000313" key="14">
    <source>
        <dbReference type="Proteomes" id="UP000267606"/>
    </source>
</evidence>
<protein>
    <submittedName>
        <fullName evidence="15">G_PROTEIN_RECEP_F1_2 domain-containing protein</fullName>
    </submittedName>
</protein>
<dbReference type="GO" id="GO:0004930">
    <property type="term" value="F:G protein-coupled receptor activity"/>
    <property type="evidence" value="ECO:0007669"/>
    <property type="project" value="UniProtKB-KW"/>
</dbReference>
<evidence type="ECO:0000256" key="5">
    <source>
        <dbReference type="ARBA" id="ARBA00023040"/>
    </source>
</evidence>
<dbReference type="GO" id="GO:0043410">
    <property type="term" value="P:positive regulation of MAPK cascade"/>
    <property type="evidence" value="ECO:0007669"/>
    <property type="project" value="TreeGrafter"/>
</dbReference>
<dbReference type="PANTHER" id="PTHR24248">
    <property type="entry name" value="ADRENERGIC RECEPTOR-RELATED G-PROTEIN COUPLED RECEPTOR"/>
    <property type="match status" value="1"/>
</dbReference>
<sequence>MDIWMCTTSTYIIAAISIDRFIAITKPLHYPLLVTRRRTYMSIIVIFMGSFLLSSPSFLFTNIYTSINNQCICIPVHAHKLCAIVSASLSFYVPMVLVTVLSTKIVIITRRSVTITKLLDTAKSLNPDYESQKKLDHISFKVFRGNVQIKMEELRNANKKDGSSRAKENISQNSYTDSNIHSEQRESSQIQFLKYEMNEPSDVKLEVTEKNLQSILYGFALNVSPQVWSLSSCMGHVTSALNPIIYFSLNHGIRNCFKRLFTCSINSQN</sequence>
<evidence type="ECO:0000256" key="6">
    <source>
        <dbReference type="ARBA" id="ARBA00023136"/>
    </source>
</evidence>